<dbReference type="EMBL" id="MVHV01000052">
    <property type="protein sequence ID" value="ORA76979.1"/>
    <property type="molecule type" value="Genomic_DNA"/>
</dbReference>
<evidence type="ECO:0000313" key="3">
    <source>
        <dbReference type="Proteomes" id="UP000243140"/>
    </source>
</evidence>
<feature type="transmembrane region" description="Helical" evidence="1">
    <location>
        <begin position="63"/>
        <end position="85"/>
    </location>
</feature>
<keyword evidence="1" id="KW-1133">Transmembrane helix</keyword>
<organism evidence="2 3">
    <name type="scientific">Mycobacterium malmoense</name>
    <dbReference type="NCBI Taxonomy" id="1780"/>
    <lineage>
        <taxon>Bacteria</taxon>
        <taxon>Bacillati</taxon>
        <taxon>Actinomycetota</taxon>
        <taxon>Actinomycetes</taxon>
        <taxon>Mycobacteriales</taxon>
        <taxon>Mycobacteriaceae</taxon>
        <taxon>Mycobacterium</taxon>
    </lineage>
</organism>
<reference evidence="2 3" key="1">
    <citation type="submission" date="2017-02" db="EMBL/GenBank/DDBJ databases">
        <title>The new phylogeny of genus Mycobacterium.</title>
        <authorList>
            <person name="Tortoli E."/>
            <person name="Trovato A."/>
            <person name="Cirillo D.M."/>
        </authorList>
    </citation>
    <scope>NUCLEOTIDE SEQUENCE [LARGE SCALE GENOMIC DNA]</scope>
    <source>
        <strain evidence="2 3">IP1130001</strain>
    </source>
</reference>
<keyword evidence="3" id="KW-1185">Reference proteome</keyword>
<keyword evidence="1" id="KW-0472">Membrane</keyword>
<gene>
    <name evidence="2" type="ORF">BST29_24200</name>
</gene>
<protein>
    <recommendedName>
        <fullName evidence="4">Proline and glycine rich transmembrane protein</fullName>
    </recommendedName>
</protein>
<evidence type="ECO:0000313" key="2">
    <source>
        <dbReference type="EMBL" id="ORA76979.1"/>
    </source>
</evidence>
<evidence type="ECO:0000256" key="1">
    <source>
        <dbReference type="SAM" id="Phobius"/>
    </source>
</evidence>
<name>A0ABX3SK15_MYCMA</name>
<evidence type="ECO:0008006" key="4">
    <source>
        <dbReference type="Google" id="ProtNLM"/>
    </source>
</evidence>
<proteinExistence type="predicted"/>
<feature type="transmembrane region" description="Helical" evidence="1">
    <location>
        <begin position="20"/>
        <end position="43"/>
    </location>
</feature>
<sequence length="241" mass="24526">MSEAFSWAWNKFTQNPATLIVSAFIYAVLLGLAYGASALGGSMGSTTTTTSSDGFTSATETSISAGGLAVMIIGYVLAYAIGIFAQSAFLSGCLDIADGRPVTIGSFFKPRNLGMVILAALLVSVLTAIASIVCFLPGLILGIFAQFTIPFVIDRSQSAIGGLKSSFSTVSSNFGNALLAWLVQAAAIIVGVLACGVGLLVGGPIAALILIYTYRKLSGGQVVGLERSGYQPGPPPGIAPA</sequence>
<accession>A0ABX3SK15</accession>
<keyword evidence="1" id="KW-0812">Transmembrane</keyword>
<comment type="caution">
    <text evidence="2">The sequence shown here is derived from an EMBL/GenBank/DDBJ whole genome shotgun (WGS) entry which is preliminary data.</text>
</comment>
<feature type="transmembrane region" description="Helical" evidence="1">
    <location>
        <begin position="116"/>
        <end position="145"/>
    </location>
</feature>
<dbReference type="Proteomes" id="UP000243140">
    <property type="component" value="Unassembled WGS sequence"/>
</dbReference>
<feature type="transmembrane region" description="Helical" evidence="1">
    <location>
        <begin position="178"/>
        <end position="211"/>
    </location>
</feature>